<organism evidence="2">
    <name type="scientific">Shewanella frigidimarina</name>
    <dbReference type="NCBI Taxonomy" id="56812"/>
    <lineage>
        <taxon>Bacteria</taxon>
        <taxon>Pseudomonadati</taxon>
        <taxon>Pseudomonadota</taxon>
        <taxon>Gammaproteobacteria</taxon>
        <taxon>Alteromonadales</taxon>
        <taxon>Shewanellaceae</taxon>
        <taxon>Shewanella</taxon>
    </lineage>
</organism>
<keyword evidence="1" id="KW-0812">Transmembrane</keyword>
<dbReference type="Proteomes" id="UP000055702">
    <property type="component" value="Unassembled WGS sequence"/>
</dbReference>
<keyword evidence="1" id="KW-0472">Membrane</keyword>
<feature type="transmembrane region" description="Helical" evidence="1">
    <location>
        <begin position="32"/>
        <end position="48"/>
    </location>
</feature>
<dbReference type="AlphaFoldDB" id="A0A106C334"/>
<proteinExistence type="predicted"/>
<gene>
    <name evidence="2" type="ORF">AWJ07_01895</name>
</gene>
<comment type="caution">
    <text evidence="2">The sequence shown here is derived from an EMBL/GenBank/DDBJ whole genome shotgun (WGS) entry which is preliminary data.</text>
</comment>
<accession>A0A106C334</accession>
<evidence type="ECO:0000313" key="3">
    <source>
        <dbReference type="Proteomes" id="UP000055702"/>
    </source>
</evidence>
<evidence type="ECO:0000313" key="2">
    <source>
        <dbReference type="EMBL" id="KVX03343.1"/>
    </source>
</evidence>
<name>A0A106C334_SHEFR</name>
<protein>
    <submittedName>
        <fullName evidence="2">Uncharacterized protein</fullName>
    </submittedName>
</protein>
<reference evidence="2 3" key="1">
    <citation type="submission" date="2016-01" db="EMBL/GenBank/DDBJ databases">
        <title>Draft genome of the antarctic isolate Shewanella frigidimarina Ag06-30.</title>
        <authorList>
            <person name="Parmeciano Di Noto G."/>
            <person name="Vazquez S."/>
            <person name="Mac Cormack W."/>
            <person name="Iriarte A."/>
            <person name="Quiroga C."/>
        </authorList>
    </citation>
    <scope>NUCLEOTIDE SEQUENCE [LARGE SCALE GENOMIC DNA]</scope>
    <source>
        <strain evidence="2 3">Ag06-30</strain>
    </source>
</reference>
<evidence type="ECO:0000256" key="1">
    <source>
        <dbReference type="SAM" id="Phobius"/>
    </source>
</evidence>
<sequence>MNGIYRLLLLVTLLVLALTCYLAGSQTGAVTFFVAGGLLESAFWFGLFKKYKNRSISEY</sequence>
<dbReference type="EMBL" id="LRDC01000001">
    <property type="protein sequence ID" value="KVX03343.1"/>
    <property type="molecule type" value="Genomic_DNA"/>
</dbReference>
<keyword evidence="1" id="KW-1133">Transmembrane helix</keyword>